<keyword evidence="3" id="KW-1185">Reference proteome</keyword>
<dbReference type="PANTHER" id="PTHR44259">
    <property type="entry name" value="OS07G0183000 PROTEIN-RELATED"/>
    <property type="match status" value="1"/>
</dbReference>
<reference evidence="2 3" key="1">
    <citation type="journal article" date="2022" name="Cell">
        <title>Repeat-based holocentromeres influence genome architecture and karyotype evolution.</title>
        <authorList>
            <person name="Hofstatter P.G."/>
            <person name="Thangavel G."/>
            <person name="Lux T."/>
            <person name="Neumann P."/>
            <person name="Vondrak T."/>
            <person name="Novak P."/>
            <person name="Zhang M."/>
            <person name="Costa L."/>
            <person name="Castellani M."/>
            <person name="Scott A."/>
            <person name="Toegelov H."/>
            <person name="Fuchs J."/>
            <person name="Mata-Sucre Y."/>
            <person name="Dias Y."/>
            <person name="Vanzela A.L.L."/>
            <person name="Huettel B."/>
            <person name="Almeida C.C.S."/>
            <person name="Simkova H."/>
            <person name="Souza G."/>
            <person name="Pedrosa-Harand A."/>
            <person name="Macas J."/>
            <person name="Mayer K.F.X."/>
            <person name="Houben A."/>
            <person name="Marques A."/>
        </authorList>
    </citation>
    <scope>NUCLEOTIDE SEQUENCE [LARGE SCALE GENOMIC DNA]</scope>
    <source>
        <strain evidence="2">RhyTen1mFocal</strain>
    </source>
</reference>
<comment type="caution">
    <text evidence="2">The sequence shown here is derived from an EMBL/GenBank/DDBJ whole genome shotgun (WGS) entry which is preliminary data.</text>
</comment>
<dbReference type="Proteomes" id="UP001210211">
    <property type="component" value="Unassembled WGS sequence"/>
</dbReference>
<feature type="domain" description="KIB1-4 beta-propeller" evidence="1">
    <location>
        <begin position="78"/>
        <end position="300"/>
    </location>
</feature>
<dbReference type="EMBL" id="JAMRDG010000002">
    <property type="protein sequence ID" value="KAJ3685539.1"/>
    <property type="molecule type" value="Genomic_DNA"/>
</dbReference>
<dbReference type="AlphaFoldDB" id="A0AAD5Z3B7"/>
<dbReference type="InterPro" id="IPR050942">
    <property type="entry name" value="F-box_BR-signaling"/>
</dbReference>
<protein>
    <recommendedName>
        <fullName evidence="1">KIB1-4 beta-propeller domain-containing protein</fullName>
    </recommendedName>
</protein>
<proteinExistence type="predicted"/>
<gene>
    <name evidence="2" type="ORF">LUZ61_014703</name>
</gene>
<evidence type="ECO:0000313" key="2">
    <source>
        <dbReference type="EMBL" id="KAJ3685539.1"/>
    </source>
</evidence>
<accession>A0AAD5Z3B7</accession>
<name>A0AAD5Z3B7_9POAL</name>
<organism evidence="2 3">
    <name type="scientific">Rhynchospora tenuis</name>
    <dbReference type="NCBI Taxonomy" id="198213"/>
    <lineage>
        <taxon>Eukaryota</taxon>
        <taxon>Viridiplantae</taxon>
        <taxon>Streptophyta</taxon>
        <taxon>Embryophyta</taxon>
        <taxon>Tracheophyta</taxon>
        <taxon>Spermatophyta</taxon>
        <taxon>Magnoliopsida</taxon>
        <taxon>Liliopsida</taxon>
        <taxon>Poales</taxon>
        <taxon>Cyperaceae</taxon>
        <taxon>Cyperoideae</taxon>
        <taxon>Rhynchosporeae</taxon>
        <taxon>Rhynchospora</taxon>
    </lineage>
</organism>
<evidence type="ECO:0000313" key="3">
    <source>
        <dbReference type="Proteomes" id="UP001210211"/>
    </source>
</evidence>
<dbReference type="InterPro" id="IPR005174">
    <property type="entry name" value="KIB1-4_b-propeller"/>
</dbReference>
<evidence type="ECO:0000259" key="1">
    <source>
        <dbReference type="Pfam" id="PF03478"/>
    </source>
</evidence>
<sequence length="345" mass="40140">MVVIVEKEDMVNWSELPSDMLQLISKKLHEFADFIRFRAVCKNWWSSTPISDHPPLLPWLLFVSFPCVERVENNHLHFYSLSSQKFYSMPDTGNTFRKSSFRYLFLRKARTLLSLFNPINNHEVCLPPIILGWFDEVYIDGDSVLICRNKQESNLQIYRWQLGDEKWSSRYVQCTVQMLAYYKGLCFNVDKSDWTTKVFDAGTGEHVLEIQPPISTNDFSGFNFLVNSSEELFGVCRQSSASVKESCFDVYRLHYENGNFNWVKVSNIGNCIILLDNLPGKGLLIGSEDHGVKGSCIYFHCFQYVSGQRFTVFCRYDMEQNRVEELASLREPKGSTWCWFVPCLL</sequence>
<dbReference type="PANTHER" id="PTHR44259:SF114">
    <property type="entry name" value="OS06G0707300 PROTEIN"/>
    <property type="match status" value="1"/>
</dbReference>
<dbReference type="Pfam" id="PF03478">
    <property type="entry name" value="Beta-prop_KIB1-4"/>
    <property type="match status" value="1"/>
</dbReference>